<protein>
    <submittedName>
        <fullName evidence="1">Uncharacterized protein</fullName>
    </submittedName>
</protein>
<dbReference type="InterPro" id="IPR009679">
    <property type="entry name" value="Phage_186_CII-like"/>
</dbReference>
<comment type="caution">
    <text evidence="1">The sequence shown here is derived from an EMBL/GenBank/DDBJ whole genome shotgun (WGS) entry which is preliminary data.</text>
</comment>
<dbReference type="GO" id="GO:0003677">
    <property type="term" value="F:DNA binding"/>
    <property type="evidence" value="ECO:0007669"/>
    <property type="project" value="InterPro"/>
</dbReference>
<name>A0AA43ZA69_9GAMM</name>
<sequence length="122" mass="13550">MSPTQPTHSPNPDEIEEVIAATRDPRIVDSIMEAYGDAAWVDLRELLQGFDHDKALPGVLKAVGETLQRQSALTDSVARHLADDGRIDREELAECKLHLRRTQGALLALERMLERAVEGFHG</sequence>
<gene>
    <name evidence="1" type="ORF">HA520_20930</name>
</gene>
<dbReference type="EMBL" id="JAAPAP010000026">
    <property type="protein sequence ID" value="NHN79706.1"/>
    <property type="molecule type" value="Genomic_DNA"/>
</dbReference>
<evidence type="ECO:0000313" key="2">
    <source>
        <dbReference type="Proteomes" id="UP000736384"/>
    </source>
</evidence>
<reference evidence="1" key="1">
    <citation type="submission" date="2020-03" db="EMBL/GenBank/DDBJ databases">
        <title>Genome assembly of Azotobacter chroococcum W5.</title>
        <authorList>
            <person name="Kannepalli A."/>
        </authorList>
    </citation>
    <scope>NUCLEOTIDE SEQUENCE</scope>
    <source>
        <strain evidence="1">W5</strain>
    </source>
</reference>
<proteinExistence type="predicted"/>
<dbReference type="AlphaFoldDB" id="A0AA43ZA69"/>
<dbReference type="Proteomes" id="UP000736384">
    <property type="component" value="Unassembled WGS sequence"/>
</dbReference>
<accession>A0AA43ZA69</accession>
<dbReference type="Pfam" id="PF06892">
    <property type="entry name" value="Phage_CP76"/>
    <property type="match status" value="1"/>
</dbReference>
<organism evidence="1 2">
    <name type="scientific">Azotobacter chroococcum</name>
    <dbReference type="NCBI Taxonomy" id="353"/>
    <lineage>
        <taxon>Bacteria</taxon>
        <taxon>Pseudomonadati</taxon>
        <taxon>Pseudomonadota</taxon>
        <taxon>Gammaproteobacteria</taxon>
        <taxon>Pseudomonadales</taxon>
        <taxon>Pseudomonadaceae</taxon>
        <taxon>Azotobacter</taxon>
    </lineage>
</organism>
<evidence type="ECO:0000313" key="1">
    <source>
        <dbReference type="EMBL" id="NHN79706.1"/>
    </source>
</evidence>